<organism evidence="1 2">
    <name type="scientific">Pelagibacterium flavum</name>
    <dbReference type="NCBI Taxonomy" id="2984530"/>
    <lineage>
        <taxon>Bacteria</taxon>
        <taxon>Pseudomonadati</taxon>
        <taxon>Pseudomonadota</taxon>
        <taxon>Alphaproteobacteria</taxon>
        <taxon>Hyphomicrobiales</taxon>
        <taxon>Devosiaceae</taxon>
        <taxon>Pelagibacterium</taxon>
    </lineage>
</organism>
<protein>
    <submittedName>
        <fullName evidence="1">Uncharacterized protein</fullName>
    </submittedName>
</protein>
<dbReference type="EMBL" id="CP107716">
    <property type="protein sequence ID" value="UYQ70984.1"/>
    <property type="molecule type" value="Genomic_DNA"/>
</dbReference>
<evidence type="ECO:0000313" key="2">
    <source>
        <dbReference type="Proteomes" id="UP001163882"/>
    </source>
</evidence>
<name>A0ABY6IK50_9HYPH</name>
<evidence type="ECO:0000313" key="1">
    <source>
        <dbReference type="EMBL" id="UYQ70984.1"/>
    </source>
</evidence>
<dbReference type="Proteomes" id="UP001163882">
    <property type="component" value="Chromosome"/>
</dbReference>
<sequence>MNLPGIPINALKPADWHLNRRWTLADVWEVERRAMKRASASEIAEQMGAARIEVLYLCMRNGIKLWSLA</sequence>
<reference evidence="1" key="1">
    <citation type="submission" date="2022-10" db="EMBL/GenBank/DDBJ databases">
        <title>YIM 151497 complete genome.</title>
        <authorList>
            <person name="Chen X."/>
        </authorList>
    </citation>
    <scope>NUCLEOTIDE SEQUENCE</scope>
    <source>
        <strain evidence="1">YIM 151497</strain>
    </source>
</reference>
<gene>
    <name evidence="1" type="ORF">OF122_13040</name>
</gene>
<accession>A0ABY6IK50</accession>
<proteinExistence type="predicted"/>
<keyword evidence="2" id="KW-1185">Reference proteome</keyword>
<dbReference type="RefSeq" id="WP_264224648.1">
    <property type="nucleotide sequence ID" value="NZ_CP107716.1"/>
</dbReference>